<sequence>MRMRRETYIDADGAVRRRSGRISETETVWHAMQILCAADEAPVPDGGDQPIAAYLNIAIEAVGNPIFPVPAGFDLFRAGHEAKGKAALEEQLAILDRSPTFRRLIRLARHTCRLGVDPQHRWTVRVVPPAGYREGLAVYTRPYVRDDEARVLTVPAQDSPPMAGQYYLTEWGPVMALGPGCAIVQAVIAMLAGLPLPEHVAWKGPDGGVEPQRLMELGAGERGAIGYLAQRVVREIFPVARPWLTSLPFGDTNLLAPADPVSAVAQLNPETMGALVTLGGVAALKRYMDWQDAFIEGRYPLEPAAPNPAAGGSATAPD</sequence>
<evidence type="ECO:0000313" key="1">
    <source>
        <dbReference type="EMBL" id="ARP88362.1"/>
    </source>
</evidence>
<proteinExistence type="predicted"/>
<gene>
    <name evidence="1" type="ORF">CAL13_20690</name>
</gene>
<protein>
    <submittedName>
        <fullName evidence="1">Uncharacterized protein</fullName>
    </submittedName>
</protein>
<dbReference type="EMBL" id="CP021109">
    <property type="protein sequence ID" value="ARP88362.1"/>
    <property type="molecule type" value="Genomic_DNA"/>
</dbReference>
<reference evidence="1 2" key="1">
    <citation type="submission" date="2017-05" db="EMBL/GenBank/DDBJ databases">
        <title>Complete and WGS of Bordetella genogroups.</title>
        <authorList>
            <person name="Spilker T."/>
            <person name="LiPuma J."/>
        </authorList>
    </citation>
    <scope>NUCLEOTIDE SEQUENCE [LARGE SCALE GENOMIC DNA]</scope>
    <source>
        <strain evidence="1 2">AU17164</strain>
    </source>
</reference>
<evidence type="ECO:0000313" key="2">
    <source>
        <dbReference type="Proteomes" id="UP000194139"/>
    </source>
</evidence>
<accession>A0A1W6Z4S5</accession>
<organism evidence="1 2">
    <name type="scientific">Bordetella genomosp. 9</name>
    <dbReference type="NCBI Taxonomy" id="1416803"/>
    <lineage>
        <taxon>Bacteria</taxon>
        <taxon>Pseudomonadati</taxon>
        <taxon>Pseudomonadota</taxon>
        <taxon>Betaproteobacteria</taxon>
        <taxon>Burkholderiales</taxon>
        <taxon>Alcaligenaceae</taxon>
        <taxon>Bordetella</taxon>
    </lineage>
</organism>
<dbReference type="AlphaFoldDB" id="A0A1W6Z4S5"/>
<name>A0A1W6Z4S5_9BORD</name>
<keyword evidence="2" id="KW-1185">Reference proteome</keyword>
<dbReference type="Proteomes" id="UP000194139">
    <property type="component" value="Chromosome"/>
</dbReference>